<dbReference type="InterPro" id="IPR059106">
    <property type="entry name" value="WHD_MalT"/>
</dbReference>
<reference evidence="2 3" key="1">
    <citation type="submission" date="2019-03" db="EMBL/GenBank/DDBJ databases">
        <title>Genomics of glacier-inhabiting Cryobacterium strains.</title>
        <authorList>
            <person name="Liu Q."/>
            <person name="Xin Y.-H."/>
        </authorList>
    </citation>
    <scope>NUCLEOTIDE SEQUENCE [LARGE SCALE GENOMIC DNA]</scope>
    <source>
        <strain evidence="2 3">Sr36</strain>
    </source>
</reference>
<evidence type="ECO:0000313" key="3">
    <source>
        <dbReference type="Proteomes" id="UP000298154"/>
    </source>
</evidence>
<dbReference type="Gene3D" id="3.40.50.300">
    <property type="entry name" value="P-loop containing nucleotide triphosphate hydrolases"/>
    <property type="match status" value="1"/>
</dbReference>
<dbReference type="Proteomes" id="UP000298154">
    <property type="component" value="Unassembled WGS sequence"/>
</dbReference>
<name>A0A4R9AMQ6_9MICO</name>
<feature type="domain" description="MalT-like winged helix" evidence="1">
    <location>
        <begin position="119"/>
        <end position="182"/>
    </location>
</feature>
<dbReference type="EMBL" id="SOHK01000015">
    <property type="protein sequence ID" value="TFD65394.1"/>
    <property type="molecule type" value="Genomic_DNA"/>
</dbReference>
<dbReference type="InterPro" id="IPR027417">
    <property type="entry name" value="P-loop_NTPase"/>
</dbReference>
<sequence length="182" mass="20201">MSTRVLATKLFVPARRPQAVARARLIERLREGRRAGHRLSLTSAPAGFGKTTLLSEWIAAEQRDDPASRVAWLSLDAGDSDPGRFLTYLAAVSLRERSDATEFIEAFTGSHRFVLDYLVEEVLKGLPAPVRDFLLETAILDRLSGPLCEAVTGQPAGGAMLESLERANLFVLPLDDHRQWYR</sequence>
<protein>
    <recommendedName>
        <fullName evidence="1">MalT-like winged helix domain-containing protein</fullName>
    </recommendedName>
</protein>
<gene>
    <name evidence="2" type="ORF">E3T47_11275</name>
</gene>
<dbReference type="AlphaFoldDB" id="A0A4R9AMQ6"/>
<comment type="caution">
    <text evidence="2">The sequence shown here is derived from an EMBL/GenBank/DDBJ whole genome shotgun (WGS) entry which is preliminary data.</text>
</comment>
<organism evidence="2 3">
    <name type="scientific">Cryobacterium ruanii</name>
    <dbReference type="NCBI Taxonomy" id="1259197"/>
    <lineage>
        <taxon>Bacteria</taxon>
        <taxon>Bacillati</taxon>
        <taxon>Actinomycetota</taxon>
        <taxon>Actinomycetes</taxon>
        <taxon>Micrococcales</taxon>
        <taxon>Microbacteriaceae</taxon>
        <taxon>Cryobacterium</taxon>
    </lineage>
</organism>
<accession>A0A4R9AMQ6</accession>
<keyword evidence="3" id="KW-1185">Reference proteome</keyword>
<evidence type="ECO:0000313" key="2">
    <source>
        <dbReference type="EMBL" id="TFD65394.1"/>
    </source>
</evidence>
<dbReference type="OrthoDB" id="134985at2"/>
<proteinExistence type="predicted"/>
<dbReference type="RefSeq" id="WP_134556146.1">
    <property type="nucleotide sequence ID" value="NZ_SOHK01000015.1"/>
</dbReference>
<dbReference type="Pfam" id="PF25873">
    <property type="entry name" value="WHD_MalT"/>
    <property type="match status" value="1"/>
</dbReference>
<evidence type="ECO:0000259" key="1">
    <source>
        <dbReference type="Pfam" id="PF25873"/>
    </source>
</evidence>